<dbReference type="PROSITE" id="PS51032">
    <property type="entry name" value="AP2_ERF"/>
    <property type="match status" value="1"/>
</dbReference>
<dbReference type="Proteomes" id="UP000467841">
    <property type="component" value="Unassembled WGS sequence"/>
</dbReference>
<comment type="caution">
    <text evidence="9">The sequence shown here is derived from an EMBL/GenBank/DDBJ whole genome shotgun (WGS) entry which is preliminary data.</text>
</comment>
<feature type="region of interest" description="Disordered" evidence="7">
    <location>
        <begin position="46"/>
        <end position="78"/>
    </location>
</feature>
<dbReference type="EMBL" id="CACVBM020001148">
    <property type="protein sequence ID" value="CAA7034466.1"/>
    <property type="molecule type" value="Genomic_DNA"/>
</dbReference>
<dbReference type="SUPFAM" id="SSF54171">
    <property type="entry name" value="DNA-binding domain"/>
    <property type="match status" value="1"/>
</dbReference>
<evidence type="ECO:0000256" key="5">
    <source>
        <dbReference type="ARBA" id="ARBA00023242"/>
    </source>
</evidence>
<evidence type="ECO:0000256" key="7">
    <source>
        <dbReference type="SAM" id="MobiDB-lite"/>
    </source>
</evidence>
<dbReference type="Gene3D" id="3.30.730.10">
    <property type="entry name" value="AP2/ERF domain"/>
    <property type="match status" value="1"/>
</dbReference>
<keyword evidence="2" id="KW-0805">Transcription regulation</keyword>
<dbReference type="GO" id="GO:0003700">
    <property type="term" value="F:DNA-binding transcription factor activity"/>
    <property type="evidence" value="ECO:0007669"/>
    <property type="project" value="InterPro"/>
</dbReference>
<dbReference type="SMART" id="SM00380">
    <property type="entry name" value="AP2"/>
    <property type="match status" value="1"/>
</dbReference>
<keyword evidence="10" id="KW-1185">Reference proteome</keyword>
<sequence length="243" mass="27069">MCGGAIISDFAPIVTKAKGRKLTAAELWSELDASAGDDFWGFDSTSKLHPSTKQASVKKEATEKEKEPATEKRRKRKNVYRGIRKRPWGKWAAEIRDPGKGVRVWLGTFNTAEEAAMAYDVAAKRIRGDKAKLNFPDLLHRPPPSPPQRSADQPPAKKLCVSPQSELNQPSFPVECIGSGDGDEFQYPSYGFEPDYDLKQQISSLESFLELDGTTVEQPIQLDDCVSEVDMWMLDVDDVLASY</sequence>
<dbReference type="InterPro" id="IPR044808">
    <property type="entry name" value="ERF_plant"/>
</dbReference>
<reference evidence="9" key="1">
    <citation type="submission" date="2020-01" db="EMBL/GenBank/DDBJ databases">
        <authorList>
            <person name="Mishra B."/>
        </authorList>
    </citation>
    <scope>NUCLEOTIDE SEQUENCE [LARGE SCALE GENOMIC DNA]</scope>
</reference>
<dbReference type="InterPro" id="IPR036955">
    <property type="entry name" value="AP2/ERF_dom_sf"/>
</dbReference>
<keyword evidence="5" id="KW-0539">Nucleus</keyword>
<evidence type="ECO:0000259" key="8">
    <source>
        <dbReference type="PROSITE" id="PS51032"/>
    </source>
</evidence>
<evidence type="ECO:0000256" key="1">
    <source>
        <dbReference type="ARBA" id="ARBA00004123"/>
    </source>
</evidence>
<dbReference type="InterPro" id="IPR001471">
    <property type="entry name" value="AP2/ERF_dom"/>
</dbReference>
<gene>
    <name evidence="9" type="ORF">MERR_LOCUS21701</name>
</gene>
<feature type="compositionally biased region" description="Basic and acidic residues" evidence="7">
    <location>
        <begin position="57"/>
        <end position="71"/>
    </location>
</feature>
<evidence type="ECO:0000256" key="3">
    <source>
        <dbReference type="ARBA" id="ARBA00023125"/>
    </source>
</evidence>
<dbReference type="PRINTS" id="PR00367">
    <property type="entry name" value="ETHRSPELEMNT"/>
</dbReference>
<keyword evidence="3" id="KW-0238">DNA-binding</keyword>
<feature type="compositionally biased region" description="Polar residues" evidence="7">
    <location>
        <begin position="46"/>
        <end position="55"/>
    </location>
</feature>
<organism evidence="9 10">
    <name type="scientific">Microthlaspi erraticum</name>
    <dbReference type="NCBI Taxonomy" id="1685480"/>
    <lineage>
        <taxon>Eukaryota</taxon>
        <taxon>Viridiplantae</taxon>
        <taxon>Streptophyta</taxon>
        <taxon>Embryophyta</taxon>
        <taxon>Tracheophyta</taxon>
        <taxon>Spermatophyta</taxon>
        <taxon>Magnoliopsida</taxon>
        <taxon>eudicotyledons</taxon>
        <taxon>Gunneridae</taxon>
        <taxon>Pentapetalae</taxon>
        <taxon>rosids</taxon>
        <taxon>malvids</taxon>
        <taxon>Brassicales</taxon>
        <taxon>Brassicaceae</taxon>
        <taxon>Coluteocarpeae</taxon>
        <taxon>Microthlaspi</taxon>
    </lineage>
</organism>
<keyword evidence="4" id="KW-0804">Transcription</keyword>
<name>A0A6D2J0Q0_9BRAS</name>
<feature type="region of interest" description="Disordered" evidence="7">
    <location>
        <begin position="134"/>
        <end position="166"/>
    </location>
</feature>
<evidence type="ECO:0000256" key="2">
    <source>
        <dbReference type="ARBA" id="ARBA00023015"/>
    </source>
</evidence>
<dbReference type="Pfam" id="PF00847">
    <property type="entry name" value="AP2"/>
    <property type="match status" value="1"/>
</dbReference>
<dbReference type="GO" id="GO:0003677">
    <property type="term" value="F:DNA binding"/>
    <property type="evidence" value="ECO:0007669"/>
    <property type="project" value="UniProtKB-KW"/>
</dbReference>
<comment type="subcellular location">
    <subcellularLocation>
        <location evidence="1">Nucleus</location>
    </subcellularLocation>
</comment>
<evidence type="ECO:0000256" key="4">
    <source>
        <dbReference type="ARBA" id="ARBA00023163"/>
    </source>
</evidence>
<accession>A0A6D2J0Q0</accession>
<evidence type="ECO:0000313" key="10">
    <source>
        <dbReference type="Proteomes" id="UP000467841"/>
    </source>
</evidence>
<dbReference type="PANTHER" id="PTHR31190">
    <property type="entry name" value="DNA-BINDING DOMAIN"/>
    <property type="match status" value="1"/>
</dbReference>
<dbReference type="CDD" id="cd00018">
    <property type="entry name" value="AP2"/>
    <property type="match status" value="1"/>
</dbReference>
<dbReference type="GO" id="GO:0009873">
    <property type="term" value="P:ethylene-activated signaling pathway"/>
    <property type="evidence" value="ECO:0007669"/>
    <property type="project" value="InterPro"/>
</dbReference>
<dbReference type="AlphaFoldDB" id="A0A6D2J0Q0"/>
<comment type="similarity">
    <text evidence="6">Belongs to the AP2/ERF transcription factor family. ERF subfamily.</text>
</comment>
<dbReference type="PANTHER" id="PTHR31190:SF142">
    <property type="entry name" value="ETHYLENE-RESPONSIVE TRANSCRIPTION FACTOR RAP2-3"/>
    <property type="match status" value="1"/>
</dbReference>
<dbReference type="GO" id="GO:0005634">
    <property type="term" value="C:nucleus"/>
    <property type="evidence" value="ECO:0007669"/>
    <property type="project" value="UniProtKB-SubCell"/>
</dbReference>
<protein>
    <recommendedName>
        <fullName evidence="8">AP2/ERF domain-containing protein</fullName>
    </recommendedName>
</protein>
<evidence type="ECO:0000313" key="9">
    <source>
        <dbReference type="EMBL" id="CAA7034466.1"/>
    </source>
</evidence>
<dbReference type="OrthoDB" id="1932767at2759"/>
<dbReference type="FunFam" id="3.30.730.10:FF:000001">
    <property type="entry name" value="Ethylene-responsive transcription factor 2"/>
    <property type="match status" value="1"/>
</dbReference>
<dbReference type="InterPro" id="IPR016177">
    <property type="entry name" value="DNA-bd_dom_sf"/>
</dbReference>
<feature type="domain" description="AP2/ERF" evidence="8">
    <location>
        <begin position="79"/>
        <end position="136"/>
    </location>
</feature>
<evidence type="ECO:0000256" key="6">
    <source>
        <dbReference type="ARBA" id="ARBA00024343"/>
    </source>
</evidence>
<proteinExistence type="inferred from homology"/>